<dbReference type="SUPFAM" id="SSF81383">
    <property type="entry name" value="F-box domain"/>
    <property type="match status" value="1"/>
</dbReference>
<comment type="caution">
    <text evidence="2">The sequence shown here is derived from an EMBL/GenBank/DDBJ whole genome shotgun (WGS) entry which is preliminary data.</text>
</comment>
<dbReference type="CDD" id="cd09917">
    <property type="entry name" value="F-box_SF"/>
    <property type="match status" value="1"/>
</dbReference>
<evidence type="ECO:0000259" key="1">
    <source>
        <dbReference type="Pfam" id="PF12937"/>
    </source>
</evidence>
<dbReference type="Proteomes" id="UP001497392">
    <property type="component" value="Unassembled WGS sequence"/>
</dbReference>
<proteinExistence type="predicted"/>
<gene>
    <name evidence="2" type="primary">g3499</name>
    <name evidence="2" type="ORF">VP750_LOCUS2984</name>
</gene>
<reference evidence="2 3" key="1">
    <citation type="submission" date="2024-06" db="EMBL/GenBank/DDBJ databases">
        <authorList>
            <person name="Kraege A."/>
            <person name="Thomma B."/>
        </authorList>
    </citation>
    <scope>NUCLEOTIDE SEQUENCE [LARGE SCALE GENOMIC DNA]</scope>
</reference>
<feature type="domain" description="F-box" evidence="1">
    <location>
        <begin position="62"/>
        <end position="89"/>
    </location>
</feature>
<evidence type="ECO:0000313" key="3">
    <source>
        <dbReference type="Proteomes" id="UP001497392"/>
    </source>
</evidence>
<accession>A0ABP1FRX1</accession>
<dbReference type="InterPro" id="IPR036047">
    <property type="entry name" value="F-box-like_dom_sf"/>
</dbReference>
<dbReference type="Pfam" id="PF12937">
    <property type="entry name" value="F-box-like"/>
    <property type="match status" value="1"/>
</dbReference>
<evidence type="ECO:0000313" key="2">
    <source>
        <dbReference type="EMBL" id="CAL5221325.1"/>
    </source>
</evidence>
<dbReference type="EMBL" id="CAXHTA020000005">
    <property type="protein sequence ID" value="CAL5221325.1"/>
    <property type="molecule type" value="Genomic_DNA"/>
</dbReference>
<dbReference type="InterPro" id="IPR001810">
    <property type="entry name" value="F-box_dom"/>
</dbReference>
<sequence>MILRGELIEHLSEDIASVQERRAPSPAATAHTYESSRKADLGSFKMRKFAVRPDAACREAPQLPAELWEYIFRHLSIKDWACAAATCRPFWAVQPYRAGMCRICLDKTGSPLSEGRRFLLRRIGKEAVMFADIEVNCYGVAVGKFSVGIPKIQPFSDSEHSIGGELFFLFKGVVQAALAPASAHSRDASMEGHRDLMTVLPLFQGVYKMPFTWLDVARRKMPG</sequence>
<name>A0ABP1FRX1_9CHLO</name>
<organism evidence="2 3">
    <name type="scientific">Coccomyxa viridis</name>
    <dbReference type="NCBI Taxonomy" id="1274662"/>
    <lineage>
        <taxon>Eukaryota</taxon>
        <taxon>Viridiplantae</taxon>
        <taxon>Chlorophyta</taxon>
        <taxon>core chlorophytes</taxon>
        <taxon>Trebouxiophyceae</taxon>
        <taxon>Trebouxiophyceae incertae sedis</taxon>
        <taxon>Coccomyxaceae</taxon>
        <taxon>Coccomyxa</taxon>
    </lineage>
</organism>
<keyword evidence="3" id="KW-1185">Reference proteome</keyword>
<protein>
    <submittedName>
        <fullName evidence="2">G3499 protein</fullName>
    </submittedName>
</protein>